<protein>
    <submittedName>
        <fullName evidence="2">Uncharacterized protein</fullName>
    </submittedName>
</protein>
<organism evidence="2 3">
    <name type="scientific">Mortierella alpina</name>
    <name type="common">Oleaginous fungus</name>
    <name type="synonym">Mortierella renispora</name>
    <dbReference type="NCBI Taxonomy" id="64518"/>
    <lineage>
        <taxon>Eukaryota</taxon>
        <taxon>Fungi</taxon>
        <taxon>Fungi incertae sedis</taxon>
        <taxon>Mucoromycota</taxon>
        <taxon>Mortierellomycotina</taxon>
        <taxon>Mortierellomycetes</taxon>
        <taxon>Mortierellales</taxon>
        <taxon>Mortierellaceae</taxon>
        <taxon>Mortierella</taxon>
    </lineage>
</organism>
<evidence type="ECO:0000313" key="2">
    <source>
        <dbReference type="EMBL" id="KAG9324691.1"/>
    </source>
</evidence>
<comment type="caution">
    <text evidence="2">The sequence shown here is derived from an EMBL/GenBank/DDBJ whole genome shotgun (WGS) entry which is preliminary data.</text>
</comment>
<dbReference type="EMBL" id="JAIFTL010000059">
    <property type="protein sequence ID" value="KAG9324691.1"/>
    <property type="molecule type" value="Genomic_DNA"/>
</dbReference>
<dbReference type="Proteomes" id="UP000717515">
    <property type="component" value="Unassembled WGS sequence"/>
</dbReference>
<name>A0A9P8A8Q6_MORAP</name>
<evidence type="ECO:0000313" key="3">
    <source>
        <dbReference type="Proteomes" id="UP000717515"/>
    </source>
</evidence>
<proteinExistence type="predicted"/>
<gene>
    <name evidence="2" type="ORF">KVV02_001673</name>
</gene>
<evidence type="ECO:0000256" key="1">
    <source>
        <dbReference type="SAM" id="MobiDB-lite"/>
    </source>
</evidence>
<feature type="compositionally biased region" description="Basic and acidic residues" evidence="1">
    <location>
        <begin position="8"/>
        <end position="24"/>
    </location>
</feature>
<accession>A0A9P8A8Q6</accession>
<feature type="region of interest" description="Disordered" evidence="1">
    <location>
        <begin position="1"/>
        <end position="24"/>
    </location>
</feature>
<dbReference type="AlphaFoldDB" id="A0A9P8A8Q6"/>
<reference evidence="2" key="1">
    <citation type="submission" date="2021-07" db="EMBL/GenBank/DDBJ databases">
        <title>Draft genome of Mortierella alpina, strain LL118, isolated from an aspen leaf litter sample.</title>
        <authorList>
            <person name="Yang S."/>
            <person name="Vinatzer B.A."/>
        </authorList>
    </citation>
    <scope>NUCLEOTIDE SEQUENCE</scope>
    <source>
        <strain evidence="2">LL118</strain>
    </source>
</reference>
<sequence>MLMAKRPLTVEERRTSKRPTTEDTTDKVALDEIFASWLTEKVYGRRTTQVEECGVQYLVKMRLQPRPTLEGYIAHVEAAHPNAKGMLGTVWNKLKQFFSTEEGLVYEDIESMTDIQAFVTAFQGERFLNNHKPTAPELSADEAWMLPSGACVDDIVSQYVRTLNRESALHSCIIDSPTTILDLFSDPEEKAALAEVLVNREGESTKLISPAEEAYMRLYDKEPTKMKELLSQGWQVGSESQEQVPESFRESIHLALHLIYVVYRSNRFQLPENASESFFVQTLWGFISTLVQCDETLLFRPAEVHSQASSLRKNKGRRMEDASRQAVGRKVDGLILSASTLLELCAFEAARKDAAPQGTKALSDSCKLAKVMKDSFDTICDRANTDIRSHLVVYGVRIAGASITFYSLRKRRGRCYQMVKDGTVSFPAKWDDTNTITILTIVASVMALRRRVSHMAKQVGEWTTLSFELLDTSNSACIPPTLTTPPGSPRRSTLS</sequence>